<evidence type="ECO:0000256" key="1">
    <source>
        <dbReference type="SAM" id="Coils"/>
    </source>
</evidence>
<name>A0A382KQV8_9ZZZZ</name>
<organism evidence="2">
    <name type="scientific">marine metagenome</name>
    <dbReference type="NCBI Taxonomy" id="408172"/>
    <lineage>
        <taxon>unclassified sequences</taxon>
        <taxon>metagenomes</taxon>
        <taxon>ecological metagenomes</taxon>
    </lineage>
</organism>
<keyword evidence="1" id="KW-0175">Coiled coil</keyword>
<sequence length="73" mass="8391">VRGGNLIDGKNGSDNGILAKFLGSILGIAEHMNRLLGDEIERRANLEEEQRMANEQGMYMPYNFEWEFTMENR</sequence>
<gene>
    <name evidence="2" type="ORF">METZ01_LOCUS279510</name>
</gene>
<feature type="coiled-coil region" evidence="1">
    <location>
        <begin position="29"/>
        <end position="56"/>
    </location>
</feature>
<feature type="non-terminal residue" evidence="2">
    <location>
        <position position="1"/>
    </location>
</feature>
<reference evidence="2" key="1">
    <citation type="submission" date="2018-05" db="EMBL/GenBank/DDBJ databases">
        <authorList>
            <person name="Lanie J.A."/>
            <person name="Ng W.-L."/>
            <person name="Kazmierczak K.M."/>
            <person name="Andrzejewski T.M."/>
            <person name="Davidsen T.M."/>
            <person name="Wayne K.J."/>
            <person name="Tettelin H."/>
            <person name="Glass J.I."/>
            <person name="Rusch D."/>
            <person name="Podicherti R."/>
            <person name="Tsui H.-C.T."/>
            <person name="Winkler M.E."/>
        </authorList>
    </citation>
    <scope>NUCLEOTIDE SEQUENCE</scope>
</reference>
<dbReference type="AlphaFoldDB" id="A0A382KQV8"/>
<dbReference type="EMBL" id="UINC01082148">
    <property type="protein sequence ID" value="SVC26656.1"/>
    <property type="molecule type" value="Genomic_DNA"/>
</dbReference>
<accession>A0A382KQV8</accession>
<evidence type="ECO:0000313" key="2">
    <source>
        <dbReference type="EMBL" id="SVC26656.1"/>
    </source>
</evidence>
<protein>
    <submittedName>
        <fullName evidence="2">Uncharacterized protein</fullName>
    </submittedName>
</protein>
<proteinExistence type="predicted"/>